<sequence length="482" mass="48486">MENDFNGDGIRDLVVADPEAPVGSQADAGEITVVYGGGKGSLRINQDSPGIPGAAEQGDQFGFELAVYDENQDGCSDVAVGLPYEDIDIRDTAGNLTGVASDAGMIQIIHGSTAGLGAGDGVTEYWQGEGRPLGGAAEAGDYVGYALAAGETAAGVPFLVAGFPGEAIGTDQDAGGAAYIHGINRAVAAFNQDTTAGGDVPGGTEQDDRFGASVAASSNHFAVGMPGEALGSYTFAGAAAVFSHTLVNGQPKPLFGMGQDQDNVSEDEETGDNFATGLAMAPYRPSGATSTNESLLAVGIPGEDNGGVRDTGAVQIFRITAAGTFTELNWISQMTPEVTGTDEAGDRFGHELAAINTSPSTVSTGSTVRLAIGVPGEDSGSGATDAGAVSIVPMVGTPGASDSWLAPGPDTPIADQEDRYMGQSLAAAPSHLHVGIAYGPIAFRGIEKYTWNTPAGGAPADRLLPGTNGLTANGKALGAKIR</sequence>
<dbReference type="SMART" id="SM00191">
    <property type="entry name" value="Int_alpha"/>
    <property type="match status" value="4"/>
</dbReference>
<evidence type="ECO:0000313" key="1">
    <source>
        <dbReference type="EMBL" id="MDX2290982.1"/>
    </source>
</evidence>
<dbReference type="SUPFAM" id="SSF69318">
    <property type="entry name" value="Integrin alpha N-terminal domain"/>
    <property type="match status" value="1"/>
</dbReference>
<dbReference type="PANTHER" id="PTHR36220">
    <property type="entry name" value="UNNAMED PRODUCT"/>
    <property type="match status" value="1"/>
</dbReference>
<dbReference type="Proteomes" id="UP001278571">
    <property type="component" value="Unassembled WGS sequence"/>
</dbReference>
<accession>A0ABU4JZR7</accession>
<keyword evidence="2" id="KW-1185">Reference proteome</keyword>
<proteinExistence type="predicted"/>
<dbReference type="PANTHER" id="PTHR36220:SF1">
    <property type="entry name" value="GAMMA TUBULIN COMPLEX COMPONENT C-TERMINAL DOMAIN-CONTAINING PROTEIN"/>
    <property type="match status" value="1"/>
</dbReference>
<evidence type="ECO:0000313" key="2">
    <source>
        <dbReference type="Proteomes" id="UP001278571"/>
    </source>
</evidence>
<gene>
    <name evidence="1" type="ORF">R2363_02150</name>
</gene>
<organism evidence="1 2">
    <name type="scientific">Streptomyces roseolus</name>
    <dbReference type="NCBI Taxonomy" id="67358"/>
    <lineage>
        <taxon>Bacteria</taxon>
        <taxon>Bacillati</taxon>
        <taxon>Actinomycetota</taxon>
        <taxon>Actinomycetes</taxon>
        <taxon>Kitasatosporales</taxon>
        <taxon>Streptomycetaceae</taxon>
        <taxon>Streptomyces</taxon>
    </lineage>
</organism>
<dbReference type="EMBL" id="JAWJZF010000164">
    <property type="protein sequence ID" value="MDX2290982.1"/>
    <property type="molecule type" value="Genomic_DNA"/>
</dbReference>
<dbReference type="RefSeq" id="WP_319007572.1">
    <property type="nucleotide sequence ID" value="NZ_JAWJZF010000164.1"/>
</dbReference>
<name>A0ABU4JZR7_9ACTN</name>
<dbReference type="InterPro" id="IPR013519">
    <property type="entry name" value="Int_alpha_beta-p"/>
</dbReference>
<dbReference type="InterPro" id="IPR028994">
    <property type="entry name" value="Integrin_alpha_N"/>
</dbReference>
<reference evidence="1 2" key="1">
    <citation type="submission" date="2023-10" db="EMBL/GenBank/DDBJ databases">
        <authorList>
            <person name="Wang X.X."/>
        </authorList>
    </citation>
    <scope>NUCLEOTIDE SEQUENCE [LARGE SCALE GENOMIC DNA]</scope>
    <source>
        <strain evidence="1 2">NBRC 12816</strain>
    </source>
</reference>
<protein>
    <submittedName>
        <fullName evidence="1">VCBS repeat-containing protein</fullName>
    </submittedName>
</protein>
<dbReference type="Gene3D" id="2.130.10.130">
    <property type="entry name" value="Integrin alpha, N-terminal"/>
    <property type="match status" value="2"/>
</dbReference>
<comment type="caution">
    <text evidence="1">The sequence shown here is derived from an EMBL/GenBank/DDBJ whole genome shotgun (WGS) entry which is preliminary data.</text>
</comment>